<dbReference type="FunFam" id="3.40.50.300:FF:000174">
    <property type="entry name" value="HPr kinase/phosphorylase"/>
    <property type="match status" value="1"/>
</dbReference>
<comment type="caution">
    <text evidence="17">The sequence shown here is derived from an EMBL/GenBank/DDBJ whole genome shotgun (WGS) entry which is preliminary data.</text>
</comment>
<evidence type="ECO:0000256" key="8">
    <source>
        <dbReference type="ARBA" id="ARBA00022777"/>
    </source>
</evidence>
<dbReference type="EC" id="2.7.11.-" evidence="14"/>
<dbReference type="InterPro" id="IPR027417">
    <property type="entry name" value="P-loop_NTPase"/>
</dbReference>
<evidence type="ECO:0000313" key="18">
    <source>
        <dbReference type="Proteomes" id="UP000440004"/>
    </source>
</evidence>
<dbReference type="SUPFAM" id="SSF75138">
    <property type="entry name" value="HprK N-terminal domain-like"/>
    <property type="match status" value="1"/>
</dbReference>
<keyword evidence="18" id="KW-1185">Reference proteome</keyword>
<evidence type="ECO:0000256" key="14">
    <source>
        <dbReference type="HAMAP-Rule" id="MF_01249"/>
    </source>
</evidence>
<keyword evidence="9 14" id="KW-0067">ATP-binding</keyword>
<dbReference type="InterPro" id="IPR011104">
    <property type="entry name" value="Hpr_kin/Pase_C"/>
</dbReference>
<dbReference type="EC" id="2.7.4.-" evidence="14"/>
<evidence type="ECO:0000259" key="15">
    <source>
        <dbReference type="Pfam" id="PF02603"/>
    </source>
</evidence>
<evidence type="ECO:0000259" key="16">
    <source>
        <dbReference type="Pfam" id="PF07475"/>
    </source>
</evidence>
<feature type="domain" description="HPr kinase/phosphorylase C-terminal" evidence="16">
    <location>
        <begin position="128"/>
        <end position="296"/>
    </location>
</feature>
<dbReference type="Gene3D" id="3.40.1390.20">
    <property type="entry name" value="HprK N-terminal domain-like"/>
    <property type="match status" value="1"/>
</dbReference>
<organism evidence="17 18">
    <name type="scientific">Alkalibaculum sporogenes</name>
    <dbReference type="NCBI Taxonomy" id="2655001"/>
    <lineage>
        <taxon>Bacteria</taxon>
        <taxon>Bacillati</taxon>
        <taxon>Bacillota</taxon>
        <taxon>Clostridia</taxon>
        <taxon>Eubacteriales</taxon>
        <taxon>Eubacteriaceae</taxon>
        <taxon>Alkalibaculum</taxon>
    </lineage>
</organism>
<keyword evidence="12 14" id="KW-0119">Carbohydrate metabolism</keyword>
<dbReference type="GO" id="GO:0000287">
    <property type="term" value="F:magnesium ion binding"/>
    <property type="evidence" value="ECO:0007669"/>
    <property type="project" value="UniProtKB-UniRule"/>
</dbReference>
<dbReference type="Pfam" id="PF07475">
    <property type="entry name" value="Hpr_kinase_C"/>
    <property type="match status" value="1"/>
</dbReference>
<dbReference type="AlphaFoldDB" id="A0A6A7KB42"/>
<evidence type="ECO:0000256" key="7">
    <source>
        <dbReference type="ARBA" id="ARBA00022741"/>
    </source>
</evidence>
<keyword evidence="6 14" id="KW-0479">Metal-binding</keyword>
<dbReference type="Gene3D" id="3.40.50.300">
    <property type="entry name" value="P-loop containing nucleotide triphosphate hydrolases"/>
    <property type="match status" value="1"/>
</dbReference>
<keyword evidence="4 14" id="KW-0723">Serine/threonine-protein kinase</keyword>
<dbReference type="PANTHER" id="PTHR30305:SF1">
    <property type="entry name" value="HPR KINASE_PHOSPHORYLASE"/>
    <property type="match status" value="1"/>
</dbReference>
<dbReference type="SUPFAM" id="SSF53795">
    <property type="entry name" value="PEP carboxykinase-like"/>
    <property type="match status" value="1"/>
</dbReference>
<dbReference type="InterPro" id="IPR011126">
    <property type="entry name" value="Hpr_kin/Pase_Hpr_N"/>
</dbReference>
<evidence type="ECO:0000256" key="13">
    <source>
        <dbReference type="ARBA" id="ARBA00047657"/>
    </source>
</evidence>
<evidence type="ECO:0000256" key="5">
    <source>
        <dbReference type="ARBA" id="ARBA00022679"/>
    </source>
</evidence>
<comment type="similarity">
    <text evidence="3 14">Belongs to the HPrK/P family.</text>
</comment>
<gene>
    <name evidence="14" type="primary">hprK</name>
    <name evidence="17" type="ORF">GC105_12280</name>
</gene>
<evidence type="ECO:0000256" key="10">
    <source>
        <dbReference type="ARBA" id="ARBA00022842"/>
    </source>
</evidence>
<evidence type="ECO:0000256" key="9">
    <source>
        <dbReference type="ARBA" id="ARBA00022840"/>
    </source>
</evidence>
<dbReference type="Pfam" id="PF02603">
    <property type="entry name" value="Hpr_kinase_N"/>
    <property type="match status" value="1"/>
</dbReference>
<feature type="active site" evidence="14">
    <location>
        <position position="157"/>
    </location>
</feature>
<protein>
    <recommendedName>
        <fullName evidence="14">HPr kinase/phosphorylase</fullName>
        <shortName evidence="14">HPrK/P</shortName>
        <ecNumber evidence="14">2.7.11.-</ecNumber>
        <ecNumber evidence="14">2.7.4.-</ecNumber>
    </recommendedName>
    <alternativeName>
        <fullName evidence="14">HPr(Ser) kinase/phosphorylase</fullName>
    </alternativeName>
</protein>
<dbReference type="GO" id="GO:0004712">
    <property type="term" value="F:protein serine/threonine/tyrosine kinase activity"/>
    <property type="evidence" value="ECO:0007669"/>
    <property type="project" value="UniProtKB-UniRule"/>
</dbReference>
<feature type="region of interest" description="Important for the catalytic mechanism of dephosphorylation" evidence="14">
    <location>
        <begin position="262"/>
        <end position="267"/>
    </location>
</feature>
<feature type="binding site" evidence="14">
    <location>
        <position position="158"/>
    </location>
    <ligand>
        <name>Mg(2+)</name>
        <dbReference type="ChEBI" id="CHEBI:18420"/>
    </ligand>
</feature>
<dbReference type="RefSeq" id="WP_152805199.1">
    <property type="nucleotide sequence ID" value="NZ_WHNX01000021.1"/>
</dbReference>
<reference evidence="17 18" key="1">
    <citation type="submission" date="2019-10" db="EMBL/GenBank/DDBJ databases">
        <title>Alkalibaculum tamaniensis sp.nov., a new alkaliphilic acetogen, isolated on methoxylated aromatics from a mud volcano.</title>
        <authorList>
            <person name="Khomyakova M.A."/>
            <person name="Merkel A.Y."/>
            <person name="Bonch-Osmolovskaya E.A."/>
            <person name="Slobodkin A.I."/>
        </authorList>
    </citation>
    <scope>NUCLEOTIDE SEQUENCE [LARGE SCALE GENOMIC DNA]</scope>
    <source>
        <strain evidence="17 18">M08DMB</strain>
    </source>
</reference>
<comment type="catalytic activity">
    <reaction evidence="1 14">
        <text>[HPr protein]-L-serine + ATP = [HPr protein]-O-phospho-L-serine + ADP + H(+)</text>
        <dbReference type="Rhea" id="RHEA:46600"/>
        <dbReference type="Rhea" id="RHEA-COMP:11602"/>
        <dbReference type="Rhea" id="RHEA-COMP:11603"/>
        <dbReference type="ChEBI" id="CHEBI:15378"/>
        <dbReference type="ChEBI" id="CHEBI:29999"/>
        <dbReference type="ChEBI" id="CHEBI:30616"/>
        <dbReference type="ChEBI" id="CHEBI:83421"/>
        <dbReference type="ChEBI" id="CHEBI:456216"/>
    </reaction>
</comment>
<dbReference type="NCBIfam" id="TIGR00679">
    <property type="entry name" value="hpr-ser"/>
    <property type="match status" value="1"/>
</dbReference>
<accession>A0A6A7KB42</accession>
<feature type="binding site" evidence="14">
    <location>
        <position position="200"/>
    </location>
    <ligand>
        <name>Mg(2+)</name>
        <dbReference type="ChEBI" id="CHEBI:18420"/>
    </ligand>
</feature>
<evidence type="ECO:0000313" key="17">
    <source>
        <dbReference type="EMBL" id="MPW26565.1"/>
    </source>
</evidence>
<feature type="active site" description="Proton acceptor; for phosphorylation activity. Proton donor; for dephosphorylation activity" evidence="14">
    <location>
        <position position="175"/>
    </location>
</feature>
<evidence type="ECO:0000256" key="4">
    <source>
        <dbReference type="ARBA" id="ARBA00022527"/>
    </source>
</evidence>
<comment type="catalytic activity">
    <reaction evidence="13 14">
        <text>[HPr protein]-O-phospho-L-serine + phosphate + H(+) = [HPr protein]-L-serine + diphosphate</text>
        <dbReference type="Rhea" id="RHEA:46604"/>
        <dbReference type="Rhea" id="RHEA-COMP:11602"/>
        <dbReference type="Rhea" id="RHEA-COMP:11603"/>
        <dbReference type="ChEBI" id="CHEBI:15378"/>
        <dbReference type="ChEBI" id="CHEBI:29999"/>
        <dbReference type="ChEBI" id="CHEBI:33019"/>
        <dbReference type="ChEBI" id="CHEBI:43474"/>
        <dbReference type="ChEBI" id="CHEBI:83421"/>
    </reaction>
</comment>
<feature type="active site" evidence="14">
    <location>
        <position position="136"/>
    </location>
</feature>
<feature type="binding site" evidence="14">
    <location>
        <begin position="151"/>
        <end position="158"/>
    </location>
    <ligand>
        <name>ATP</name>
        <dbReference type="ChEBI" id="CHEBI:30616"/>
    </ligand>
</feature>
<keyword evidence="8 14" id="KW-0418">Kinase</keyword>
<comment type="miscellaneous">
    <text evidence="14">Both phosphorylation and phosphorolysis are carried out by the same active site and suggest a common mechanism for both reactions.</text>
</comment>
<feature type="domain" description="HPr(Ser) kinase/phosphorylase N-terminal" evidence="15">
    <location>
        <begin position="3"/>
        <end position="125"/>
    </location>
</feature>
<keyword evidence="11 14" id="KW-0511">Multifunctional enzyme</keyword>
<dbReference type="PANTHER" id="PTHR30305">
    <property type="entry name" value="PROTEIN YJDM-RELATED"/>
    <property type="match status" value="1"/>
</dbReference>
<dbReference type="HAMAP" id="MF_01249">
    <property type="entry name" value="HPr_kinase"/>
    <property type="match status" value="1"/>
</dbReference>
<evidence type="ECO:0000256" key="11">
    <source>
        <dbReference type="ARBA" id="ARBA00023268"/>
    </source>
</evidence>
<proteinExistence type="inferred from homology"/>
<evidence type="ECO:0000256" key="12">
    <source>
        <dbReference type="ARBA" id="ARBA00023277"/>
    </source>
</evidence>
<dbReference type="GO" id="GO:0004674">
    <property type="term" value="F:protein serine/threonine kinase activity"/>
    <property type="evidence" value="ECO:0007669"/>
    <property type="project" value="UniProtKB-KW"/>
</dbReference>
<dbReference type="EMBL" id="WHNX01000021">
    <property type="protein sequence ID" value="MPW26565.1"/>
    <property type="molecule type" value="Genomic_DNA"/>
</dbReference>
<dbReference type="CDD" id="cd01918">
    <property type="entry name" value="HprK_C"/>
    <property type="match status" value="1"/>
</dbReference>
<dbReference type="GO" id="GO:0006109">
    <property type="term" value="P:regulation of carbohydrate metabolic process"/>
    <property type="evidence" value="ECO:0007669"/>
    <property type="project" value="UniProtKB-UniRule"/>
</dbReference>
<comment type="cofactor">
    <cofactor evidence="2 14">
        <name>Mg(2+)</name>
        <dbReference type="ChEBI" id="CHEBI:18420"/>
    </cofactor>
</comment>
<dbReference type="Proteomes" id="UP000440004">
    <property type="component" value="Unassembled WGS sequence"/>
</dbReference>
<evidence type="ECO:0000256" key="1">
    <source>
        <dbReference type="ARBA" id="ARBA00001120"/>
    </source>
</evidence>
<name>A0A6A7KB42_9FIRM</name>
<keyword evidence="10 14" id="KW-0460">Magnesium</keyword>
<dbReference type="InterPro" id="IPR003755">
    <property type="entry name" value="HPr(Ser)_kin/Pase"/>
</dbReference>
<comment type="domain">
    <text evidence="14">The Walker A ATP-binding motif also binds Pi and PPi.</text>
</comment>
<evidence type="ECO:0000256" key="3">
    <source>
        <dbReference type="ARBA" id="ARBA00006883"/>
    </source>
</evidence>
<dbReference type="GO" id="GO:0005524">
    <property type="term" value="F:ATP binding"/>
    <property type="evidence" value="ECO:0007669"/>
    <property type="project" value="UniProtKB-UniRule"/>
</dbReference>
<evidence type="ECO:0000256" key="2">
    <source>
        <dbReference type="ARBA" id="ARBA00001946"/>
    </source>
</evidence>
<dbReference type="GO" id="GO:0000155">
    <property type="term" value="F:phosphorelay sensor kinase activity"/>
    <property type="evidence" value="ECO:0007669"/>
    <property type="project" value="InterPro"/>
</dbReference>
<dbReference type="InterPro" id="IPR028979">
    <property type="entry name" value="Ser_kin/Pase_Hpr-like_N_sf"/>
</dbReference>
<comment type="function">
    <text evidence="14">Catalyzes the ATP- as well as the pyrophosphate-dependent phosphorylation of a specific serine residue in HPr, a phosphocarrier protein of the phosphoenolpyruvate-dependent sugar phosphotransferase system (PTS). HprK/P also catalyzes the pyrophosphate-producing, inorganic phosphate-dependent dephosphorylation (phosphorolysis) of seryl-phosphorylated HPr (P-Ser-HPr). The two antagonistic activities of HprK/P are regulated by several intracellular metabolites, which change their concentration in response to the absence or presence of rapidly metabolisable carbon sources (glucose, fructose, etc.) in the growth medium. Therefore, by controlling the phosphorylation state of HPr, HPrK/P is a sensor enzyme that plays a major role in the regulation of carbon metabolism and sugar transport: it mediates carbon catabolite repression (CCR), and regulates PTS-catalyzed carbohydrate uptake and inducer exclusion.</text>
</comment>
<keyword evidence="5 14" id="KW-0808">Transferase</keyword>
<evidence type="ECO:0000256" key="6">
    <source>
        <dbReference type="ARBA" id="ARBA00022723"/>
    </source>
</evidence>
<feature type="active site" evidence="14">
    <location>
        <position position="241"/>
    </location>
</feature>
<keyword evidence="7 14" id="KW-0547">Nucleotide-binding</keyword>
<feature type="region of interest" description="Important for the catalytic mechanism of both phosphorylation and dephosphorylation" evidence="14">
    <location>
        <begin position="199"/>
        <end position="208"/>
    </location>
</feature>
<sequence>MSISLKEFCENLSLEILYDGGHEEIAITNSSINRPGLQLYGFYEYFDYDRVQIIGKVEHSYLMHFPDVKRRDKVDKFFSYSFPCAIIAWNIDAEYMIEAAKKHDRILLRSNIETTKIMYKTIHFLDDYLAPTVSIHGVLVDVFGIGVLITGSSGVGKSETALELVKRGHRLISDDVVQIKRTGDNRLTGTAPELLKQYMEIRGIGIIDVRTLYGIGAVKESIDIDMCIHLEHYEVGTYYDRLGLDNEYFDVLNIDLTKITIPVTPGRNLAIIIETAARNNRQKVMGINSAKEFVDKVYKSTNK</sequence>
<comment type="subunit">
    <text evidence="14">Homohexamer.</text>
</comment>